<dbReference type="NCBIfam" id="TIGR01537">
    <property type="entry name" value="portal_HK97"/>
    <property type="match status" value="1"/>
</dbReference>
<dbReference type="KEGG" id="epl:P4G45_10455"/>
<evidence type="ECO:0000313" key="1">
    <source>
        <dbReference type="EMBL" id="XBH08913.1"/>
    </source>
</evidence>
<reference evidence="1" key="1">
    <citation type="submission" date="2023-03" db="EMBL/GenBank/DDBJ databases">
        <title>Edaphobacter sp.</title>
        <authorList>
            <person name="Huber K.J."/>
            <person name="Papendorf J."/>
            <person name="Pilke C."/>
            <person name="Bunk B."/>
            <person name="Sproeer C."/>
            <person name="Pester M."/>
        </authorList>
    </citation>
    <scope>NUCLEOTIDE SEQUENCE</scope>
    <source>
        <strain evidence="1">DSM 109919</strain>
    </source>
</reference>
<dbReference type="InterPro" id="IPR006427">
    <property type="entry name" value="Portal_HK97"/>
</dbReference>
<organism evidence="1">
    <name type="scientific">Edaphobacter paludis</name>
    <dbReference type="NCBI Taxonomy" id="3035702"/>
    <lineage>
        <taxon>Bacteria</taxon>
        <taxon>Pseudomonadati</taxon>
        <taxon>Acidobacteriota</taxon>
        <taxon>Terriglobia</taxon>
        <taxon>Terriglobales</taxon>
        <taxon>Acidobacteriaceae</taxon>
        <taxon>Edaphobacter</taxon>
    </lineage>
</organism>
<protein>
    <submittedName>
        <fullName evidence="1">Phage portal protein</fullName>
    </submittedName>
</protein>
<dbReference type="EMBL" id="CP121194">
    <property type="protein sequence ID" value="XBH08913.1"/>
    <property type="molecule type" value="Genomic_DNA"/>
</dbReference>
<dbReference type="Pfam" id="PF04860">
    <property type="entry name" value="Phage_portal"/>
    <property type="match status" value="1"/>
</dbReference>
<dbReference type="AlphaFoldDB" id="A0AAU7CV35"/>
<gene>
    <name evidence="1" type="ORF">P4G45_10455</name>
</gene>
<accession>A0AAU7CV35</accession>
<proteinExistence type="predicted"/>
<sequence length="546" mass="60303">MNIIKSVKTALGMEQRSNPNGQGLSLRDPSIAGWLGGEPTSSGVEVTETTALRNLTVMAILKVLSNSVASLPLVLYERTDNGRVEAFDNPLHDLLSVSPNPETSAYTFWESFTLALALGNAYAEIEKDSTGRVVGLWNLHPWLTRPWRAGDGSLKYITTDGEKLGQQRILDKSQVLHCPLLSFTGDLGWSPVKMAAESIGVSIATERFSARFFGSGSRPGGIMSSPTHLKPEDVTRTQQDWQSLQGGANQGKTAFLMGDWKYQPLSLTPEESQFIQSQQFNRQQLAALWSVPPHMIGDMTRLSDNNYISQQLEFLCDCIRPYTSRITQQVTMKILGPQSKYFAEFNLRERLKGDPKTTMDALSAGRNSGFYSVNDIRKELGDNPIGPEGDIYLVPVNYTNLATLLKPATPEPDAIPTEQVRNTLGSMRTAYLHTVRDAVSRMCARDASKRDAMAVNKTFEHILLSLSEVSADEVRSTMGQTEWKPDAAKAIKEHLRSISERVSGWKTEDIDSITSAELVRAVKAMSFAVHHSAADYTAKKASSHEQ</sequence>
<name>A0AAU7CV35_9BACT</name>
<dbReference type="InterPro" id="IPR006944">
    <property type="entry name" value="Phage/GTA_portal"/>
</dbReference>
<dbReference type="RefSeq" id="WP_348266423.1">
    <property type="nucleotide sequence ID" value="NZ_CP121194.1"/>
</dbReference>